<dbReference type="InterPro" id="IPR036457">
    <property type="entry name" value="PPM-type-like_dom_sf"/>
</dbReference>
<keyword evidence="3" id="KW-1185">Reference proteome</keyword>
<dbReference type="RefSeq" id="WP_188519009.1">
    <property type="nucleotide sequence ID" value="NZ_BMES01000002.1"/>
</dbReference>
<accession>A0A917IA78</accession>
<dbReference type="Gene3D" id="3.60.40.10">
    <property type="entry name" value="PPM-type phosphatase domain"/>
    <property type="match status" value="1"/>
</dbReference>
<dbReference type="InterPro" id="IPR003594">
    <property type="entry name" value="HATPase_dom"/>
</dbReference>
<evidence type="ECO:0000259" key="1">
    <source>
        <dbReference type="SMART" id="SM00331"/>
    </source>
</evidence>
<reference evidence="2" key="1">
    <citation type="journal article" date="2014" name="Int. J. Syst. Evol. Microbiol.">
        <title>Complete genome sequence of Corynebacterium casei LMG S-19264T (=DSM 44701T), isolated from a smear-ripened cheese.</title>
        <authorList>
            <consortium name="US DOE Joint Genome Institute (JGI-PGF)"/>
            <person name="Walter F."/>
            <person name="Albersmeier A."/>
            <person name="Kalinowski J."/>
            <person name="Ruckert C."/>
        </authorList>
    </citation>
    <scope>NUCLEOTIDE SEQUENCE</scope>
    <source>
        <strain evidence="2">CGMCC 1.12214</strain>
    </source>
</reference>
<gene>
    <name evidence="2" type="ORF">GCM10007036_35250</name>
</gene>
<dbReference type="InterPro" id="IPR036890">
    <property type="entry name" value="HATPase_C_sf"/>
</dbReference>
<reference evidence="2" key="2">
    <citation type="submission" date="2020-09" db="EMBL/GenBank/DDBJ databases">
        <authorList>
            <person name="Sun Q."/>
            <person name="Zhou Y."/>
        </authorList>
    </citation>
    <scope>NUCLEOTIDE SEQUENCE</scope>
    <source>
        <strain evidence="2">CGMCC 1.12214</strain>
    </source>
</reference>
<dbReference type="CDD" id="cd16934">
    <property type="entry name" value="HATPase_RsbT-like"/>
    <property type="match status" value="1"/>
</dbReference>
<dbReference type="SMART" id="SM00331">
    <property type="entry name" value="PP2C_SIG"/>
    <property type="match status" value="1"/>
</dbReference>
<dbReference type="Gene3D" id="3.30.565.10">
    <property type="entry name" value="Histidine kinase-like ATPase, C-terminal domain"/>
    <property type="match status" value="1"/>
</dbReference>
<organism evidence="2 3">
    <name type="scientific">Alsobacter metallidurans</name>
    <dbReference type="NCBI Taxonomy" id="340221"/>
    <lineage>
        <taxon>Bacteria</taxon>
        <taxon>Pseudomonadati</taxon>
        <taxon>Pseudomonadota</taxon>
        <taxon>Alphaproteobacteria</taxon>
        <taxon>Hyphomicrobiales</taxon>
        <taxon>Alsobacteraceae</taxon>
        <taxon>Alsobacter</taxon>
    </lineage>
</organism>
<protein>
    <submittedName>
        <fullName evidence="2">TorS-related protein</fullName>
    </submittedName>
</protein>
<dbReference type="SUPFAM" id="SSF81606">
    <property type="entry name" value="PP2C-like"/>
    <property type="match status" value="1"/>
</dbReference>
<dbReference type="Proteomes" id="UP000603912">
    <property type="component" value="Unassembled WGS sequence"/>
</dbReference>
<dbReference type="SUPFAM" id="SSF55874">
    <property type="entry name" value="ATPase domain of HSP90 chaperone/DNA topoisomerase II/histidine kinase"/>
    <property type="match status" value="1"/>
</dbReference>
<name>A0A917IA78_9HYPH</name>
<evidence type="ECO:0000313" key="3">
    <source>
        <dbReference type="Proteomes" id="UP000603912"/>
    </source>
</evidence>
<dbReference type="PANTHER" id="PTHR35801:SF1">
    <property type="entry name" value="PHOSPHOSERINE PHOSPHATASE RSBX"/>
    <property type="match status" value="1"/>
</dbReference>
<dbReference type="AlphaFoldDB" id="A0A917IA78"/>
<dbReference type="InterPro" id="IPR039248">
    <property type="entry name" value="Ptase_RsbX"/>
</dbReference>
<dbReference type="PANTHER" id="PTHR35801">
    <property type="entry name" value="PHOSPHOSERINE PHOSPHATASE RSBX"/>
    <property type="match status" value="1"/>
</dbReference>
<dbReference type="EMBL" id="BMES01000002">
    <property type="protein sequence ID" value="GGH27011.1"/>
    <property type="molecule type" value="Genomic_DNA"/>
</dbReference>
<sequence>MATEAISVHEASQVSEARRRAVLLSERIDFSAEDNGRVAIVATELATNLIKHAGGGTILAALYSDDEGDGVELIAVDRGPGMSDVNACQRDGFSTAGSAGQGLGAIGRQAQFIDVASWPGQGSAVMARLARARPSPGQAEPTRMGLTLGSVATPKPGEEVCGDAWTVARDRAGRPMLLVADGLGHGAAAAEASTAAVRIFATHAASFPDVVDAIERIHDGLRATRGAAVAAATLDVDEGRVTFSGIGNIAGAVVGPGEIRRMVSHNGSAGVSARRVQAFEYPWPRDFLVIMHSDGLSSGWSVERYPGLFSAHPSLIAAVLWRDACRGRDDATVVVARARA</sequence>
<evidence type="ECO:0000313" key="2">
    <source>
        <dbReference type="EMBL" id="GGH27011.1"/>
    </source>
</evidence>
<dbReference type="InterPro" id="IPR001932">
    <property type="entry name" value="PPM-type_phosphatase-like_dom"/>
</dbReference>
<dbReference type="Pfam" id="PF13581">
    <property type="entry name" value="HATPase_c_2"/>
    <property type="match status" value="1"/>
</dbReference>
<comment type="caution">
    <text evidence="2">The sequence shown here is derived from an EMBL/GenBank/DDBJ whole genome shotgun (WGS) entry which is preliminary data.</text>
</comment>
<dbReference type="Pfam" id="PF07228">
    <property type="entry name" value="SpoIIE"/>
    <property type="match status" value="1"/>
</dbReference>
<proteinExistence type="predicted"/>
<feature type="domain" description="PPM-type phosphatase" evidence="1">
    <location>
        <begin position="145"/>
        <end position="338"/>
    </location>
</feature>